<gene>
    <name evidence="11" type="ORF">L596_025100</name>
</gene>
<keyword evidence="2" id="KW-0863">Zinc-finger</keyword>
<dbReference type="Pfam" id="PF00105">
    <property type="entry name" value="zf-C4"/>
    <property type="match status" value="1"/>
</dbReference>
<accession>A0A4U5M6V2</accession>
<feature type="domain" description="Nuclear receptor" evidence="10">
    <location>
        <begin position="1"/>
        <end position="82"/>
    </location>
</feature>
<keyword evidence="4" id="KW-0805">Transcription regulation</keyword>
<evidence type="ECO:0000256" key="9">
    <source>
        <dbReference type="SAM" id="MobiDB-lite"/>
    </source>
</evidence>
<feature type="region of interest" description="Disordered" evidence="9">
    <location>
        <begin position="327"/>
        <end position="346"/>
    </location>
</feature>
<keyword evidence="6" id="KW-0804">Transcription</keyword>
<evidence type="ECO:0000256" key="1">
    <source>
        <dbReference type="ARBA" id="ARBA00022723"/>
    </source>
</evidence>
<evidence type="ECO:0000256" key="3">
    <source>
        <dbReference type="ARBA" id="ARBA00022833"/>
    </source>
</evidence>
<dbReference type="InterPro" id="IPR001628">
    <property type="entry name" value="Znf_hrmn_rcpt"/>
</dbReference>
<comment type="caution">
    <text evidence="11">The sequence shown here is derived from an EMBL/GenBank/DDBJ whole genome shotgun (WGS) entry which is preliminary data.</text>
</comment>
<evidence type="ECO:0000256" key="4">
    <source>
        <dbReference type="ARBA" id="ARBA00023015"/>
    </source>
</evidence>
<keyword evidence="7" id="KW-0675">Receptor</keyword>
<evidence type="ECO:0000256" key="5">
    <source>
        <dbReference type="ARBA" id="ARBA00023125"/>
    </source>
</evidence>
<dbReference type="STRING" id="34508.A0A4U5M6V2"/>
<evidence type="ECO:0000313" key="12">
    <source>
        <dbReference type="Proteomes" id="UP000298663"/>
    </source>
</evidence>
<dbReference type="AlphaFoldDB" id="A0A4U5M6V2"/>
<evidence type="ECO:0000259" key="10">
    <source>
        <dbReference type="PROSITE" id="PS51030"/>
    </source>
</evidence>
<dbReference type="SUPFAM" id="SSF57716">
    <property type="entry name" value="Glucocorticoid receptor-like (DNA-binding domain)"/>
    <property type="match status" value="1"/>
</dbReference>
<dbReference type="GO" id="GO:0003700">
    <property type="term" value="F:DNA-binding transcription factor activity"/>
    <property type="evidence" value="ECO:0007669"/>
    <property type="project" value="InterPro"/>
</dbReference>
<evidence type="ECO:0000256" key="2">
    <source>
        <dbReference type="ARBA" id="ARBA00022771"/>
    </source>
</evidence>
<evidence type="ECO:0000313" key="11">
    <source>
        <dbReference type="EMBL" id="TKR64594.1"/>
    </source>
</evidence>
<organism evidence="11 12">
    <name type="scientific">Steinernema carpocapsae</name>
    <name type="common">Entomopathogenic nematode</name>
    <dbReference type="NCBI Taxonomy" id="34508"/>
    <lineage>
        <taxon>Eukaryota</taxon>
        <taxon>Metazoa</taxon>
        <taxon>Ecdysozoa</taxon>
        <taxon>Nematoda</taxon>
        <taxon>Chromadorea</taxon>
        <taxon>Rhabditida</taxon>
        <taxon>Tylenchina</taxon>
        <taxon>Panagrolaimomorpha</taxon>
        <taxon>Strongyloidoidea</taxon>
        <taxon>Steinernematidae</taxon>
        <taxon>Steinernema</taxon>
    </lineage>
</organism>
<name>A0A4U5M6V2_STECR</name>
<evidence type="ECO:0000256" key="7">
    <source>
        <dbReference type="ARBA" id="ARBA00023170"/>
    </source>
</evidence>
<proteinExistence type="predicted"/>
<dbReference type="PROSITE" id="PS51030">
    <property type="entry name" value="NUCLEAR_REC_DBD_2"/>
    <property type="match status" value="1"/>
</dbReference>
<keyword evidence="12" id="KW-1185">Reference proteome</keyword>
<dbReference type="GO" id="GO:0008270">
    <property type="term" value="F:zinc ion binding"/>
    <property type="evidence" value="ECO:0007669"/>
    <property type="project" value="UniProtKB-KW"/>
</dbReference>
<dbReference type="Gene3D" id="3.30.50.10">
    <property type="entry name" value="Erythroid Transcription Factor GATA-1, subunit A"/>
    <property type="match status" value="1"/>
</dbReference>
<keyword evidence="8" id="KW-0539">Nucleus</keyword>
<keyword evidence="3" id="KW-0862">Zinc</keyword>
<dbReference type="SMART" id="SM00399">
    <property type="entry name" value="ZnF_C4"/>
    <property type="match status" value="1"/>
</dbReference>
<reference evidence="11 12" key="1">
    <citation type="journal article" date="2015" name="Genome Biol.">
        <title>Comparative genomics of Steinernema reveals deeply conserved gene regulatory networks.</title>
        <authorList>
            <person name="Dillman A.R."/>
            <person name="Macchietto M."/>
            <person name="Porter C.F."/>
            <person name="Rogers A."/>
            <person name="Williams B."/>
            <person name="Antoshechkin I."/>
            <person name="Lee M.M."/>
            <person name="Goodwin Z."/>
            <person name="Lu X."/>
            <person name="Lewis E.E."/>
            <person name="Goodrich-Blair H."/>
            <person name="Stock S.P."/>
            <person name="Adams B.J."/>
            <person name="Sternberg P.W."/>
            <person name="Mortazavi A."/>
        </authorList>
    </citation>
    <scope>NUCLEOTIDE SEQUENCE [LARGE SCALE GENOMIC DNA]</scope>
    <source>
        <strain evidence="11 12">ALL</strain>
    </source>
</reference>
<dbReference type="OrthoDB" id="10611735at2759"/>
<dbReference type="EMBL" id="AZBU02000009">
    <property type="protein sequence ID" value="TKR64594.1"/>
    <property type="molecule type" value="Genomic_DNA"/>
</dbReference>
<protein>
    <recommendedName>
        <fullName evidence="10">Nuclear receptor domain-containing protein</fullName>
    </recommendedName>
</protein>
<evidence type="ECO:0000256" key="8">
    <source>
        <dbReference type="ARBA" id="ARBA00023242"/>
    </source>
</evidence>
<keyword evidence="5" id="KW-0238">DNA-binding</keyword>
<dbReference type="InterPro" id="IPR013088">
    <property type="entry name" value="Znf_NHR/GATA"/>
</dbReference>
<dbReference type="GO" id="GO:0043565">
    <property type="term" value="F:sequence-specific DNA binding"/>
    <property type="evidence" value="ECO:0007669"/>
    <property type="project" value="InterPro"/>
</dbReference>
<sequence>MFLCQICGTGTVQNKQYGAYACKKCGMAFKRYVENAKDKKPLKCEKDPERCKPGKVTEKRSCRKCRIERCYNFGMKENLLLKIKELQEKPIFEDERYPYLTVISKFFQETDAFINGRYRFDGNWHGPFSEEAFCHGCYYHSTYLNSYQAVFTSLLNTLPQFRSIPEAFVAGFADHVRPFYNLFCNNFQSYQIKHRNSVCVYEVLSMIKRSLPHITNEEQTMIARTLLEQREKSQTVLKPIFEEKVLGDDNCVKLFVYLLLINLMIKYLANCPAKVMFINESRNIWLEYIRYVYESNAWKVGADKVTACLEQVEKAGEETKETLRELNLRQYTEKNDKEDKKKETGD</sequence>
<evidence type="ECO:0000256" key="6">
    <source>
        <dbReference type="ARBA" id="ARBA00023163"/>
    </source>
</evidence>
<reference evidence="11 12" key="2">
    <citation type="journal article" date="2019" name="G3 (Bethesda)">
        <title>Hybrid Assembly of the Genome of the Entomopathogenic Nematode Steinernema carpocapsae Identifies the X-Chromosome.</title>
        <authorList>
            <person name="Serra L."/>
            <person name="Macchietto M."/>
            <person name="Macias-Munoz A."/>
            <person name="McGill C.J."/>
            <person name="Rodriguez I.M."/>
            <person name="Rodriguez B."/>
            <person name="Murad R."/>
            <person name="Mortazavi A."/>
        </authorList>
    </citation>
    <scope>NUCLEOTIDE SEQUENCE [LARGE SCALE GENOMIC DNA]</scope>
    <source>
        <strain evidence="11 12">ALL</strain>
    </source>
</reference>
<dbReference type="Proteomes" id="UP000298663">
    <property type="component" value="Unassembled WGS sequence"/>
</dbReference>
<keyword evidence="1" id="KW-0479">Metal-binding</keyword>